<dbReference type="GO" id="GO:0005886">
    <property type="term" value="C:plasma membrane"/>
    <property type="evidence" value="ECO:0007669"/>
    <property type="project" value="TreeGrafter"/>
</dbReference>
<keyword evidence="1" id="KW-0812">Transmembrane</keyword>
<dbReference type="AlphaFoldDB" id="A0A7C4RNC5"/>
<keyword evidence="1" id="KW-0472">Membrane</keyword>
<evidence type="ECO:0000313" key="2">
    <source>
        <dbReference type="EMBL" id="HGU31868.1"/>
    </source>
</evidence>
<gene>
    <name evidence="2" type="ORF">ENS29_03315</name>
</gene>
<dbReference type="EMBL" id="DSUH01000071">
    <property type="protein sequence ID" value="HGU31868.1"/>
    <property type="molecule type" value="Genomic_DNA"/>
</dbReference>
<comment type="caution">
    <text evidence="2">The sequence shown here is derived from an EMBL/GenBank/DDBJ whole genome shotgun (WGS) entry which is preliminary data.</text>
</comment>
<organism evidence="2">
    <name type="scientific">Desulfatirhabdium butyrativorans</name>
    <dbReference type="NCBI Taxonomy" id="340467"/>
    <lineage>
        <taxon>Bacteria</taxon>
        <taxon>Pseudomonadati</taxon>
        <taxon>Thermodesulfobacteriota</taxon>
        <taxon>Desulfobacteria</taxon>
        <taxon>Desulfobacterales</taxon>
        <taxon>Desulfatirhabdiaceae</taxon>
        <taxon>Desulfatirhabdium</taxon>
    </lineage>
</organism>
<evidence type="ECO:0000256" key="1">
    <source>
        <dbReference type="SAM" id="Phobius"/>
    </source>
</evidence>
<sequence length="1140" mass="125242">MNTRWKIFILALMAISVMLVVIGAATIDRWQTPLICRIAGILLNADVQARSIRMKWKPETILQAESLRILLRDGKRFEIEQLETRLTGNFRDGFRPTHTRVADVGIVWNGISAVSTASPSLPSGKDIEDAVKQVFSDLPRFGMWEIHQVHLSGVLPPHTIQLKEAYVGPSLPDDIFILQLFGTIEGADSTVPFSIEARLGVSIPFPIDATIRAQGIDLHRLPLPTEILSEWSGTSEMELTLSGNIEAPIGVNGSIHGRNAGFRLKTTRGEKRYELPSATATVSAVLRMNEGIQTAIALNMLNTSLLARLQVQWAHGIPERLALQIETPWMDVRTYQAIFPAPLLPPWISHNIVDRFQEGAVKIDTFALEGTPEQWANPAAKGNEHVLRFRARYTGIGAQFDVLPYPVSDLQADVVLENGALNIENASANISRSTLKQGSYRIQHLYTDNPEDRLVVDAAIDLADLAVFRKQPWFTASVPPVVTGIRQVSGTAAVQASVDHLLGPQRLRLPKVEVTLRKTSLTHDDVPEPVIISEADMTLLNSDRLRVAASGGIGTSEIRLSGEGSLSEMTGQVHIVGDIDSSWLSTWIDPKKRFIEALSGRIRSNVHAALSPAGVHATGDLHLESWNLETPDILLRPTEGSPAITFDVDLRPDLSFRVNRFALQAGKDTLSVVSDWASPKQLPERIHAQTKRFDAGHLGIRFTAFDVPVSGLFAFDAEFSPLSQPPYFDHAQGRITIENLGGVLGNPCLPVDIQELSVRFDGERVDIHPLLLRIGGDAVDISGILEGLHPLNGNISIDAPQLNIARMAASWKCPQAEASGIGWVPGVLRVRLHADRLFGKAMTFGPFDADLAIGSQGLLLDEALLRTSTGYMRWKGARSNDPEHTDFVGYLQLTHQDVASLPREIGWDSSRIHGFLTLDGLIRLKATDIRSWKTGIHGSASVLLENGHILGSNPFLTIFSLLSVQNLIRFKSPELIKDRFPFDRMIGEITADSGLISFKGFRMDSPVFNAAGTGSLQLDSLRLDADIGVHPLTAIDEIVSKIPYVGHVLTGDEKALWEYSFSASGIFPDISIQYRPFGNVPNSVWGYLKRSLQLPQAIFSSLFGGKPEEQSSASGKTEREIQYEQEKILSPFGVHAMENS</sequence>
<dbReference type="PANTHER" id="PTHR30441:SF8">
    <property type="entry name" value="DUF748 DOMAIN-CONTAINING PROTEIN"/>
    <property type="match status" value="1"/>
</dbReference>
<reference evidence="2" key="1">
    <citation type="journal article" date="2020" name="mSystems">
        <title>Genome- and Community-Level Interaction Insights into Carbon Utilization and Element Cycling Functions of Hydrothermarchaeota in Hydrothermal Sediment.</title>
        <authorList>
            <person name="Zhou Z."/>
            <person name="Liu Y."/>
            <person name="Xu W."/>
            <person name="Pan J."/>
            <person name="Luo Z.H."/>
            <person name="Li M."/>
        </authorList>
    </citation>
    <scope>NUCLEOTIDE SEQUENCE [LARGE SCALE GENOMIC DNA]</scope>
    <source>
        <strain evidence="2">SpSt-477</strain>
    </source>
</reference>
<feature type="transmembrane region" description="Helical" evidence="1">
    <location>
        <begin position="7"/>
        <end position="27"/>
    </location>
</feature>
<name>A0A7C4RNC5_9BACT</name>
<accession>A0A7C4RNC5</accession>
<dbReference type="PANTHER" id="PTHR30441">
    <property type="entry name" value="DUF748 DOMAIN-CONTAINING PROTEIN"/>
    <property type="match status" value="1"/>
</dbReference>
<protein>
    <submittedName>
        <fullName evidence="2">Uncharacterized protein</fullName>
    </submittedName>
</protein>
<dbReference type="InterPro" id="IPR052894">
    <property type="entry name" value="AsmA-related"/>
</dbReference>
<dbReference type="GO" id="GO:0090313">
    <property type="term" value="P:regulation of protein targeting to membrane"/>
    <property type="evidence" value="ECO:0007669"/>
    <property type="project" value="TreeGrafter"/>
</dbReference>
<keyword evidence="1" id="KW-1133">Transmembrane helix</keyword>
<proteinExistence type="predicted"/>